<dbReference type="InterPro" id="IPR001715">
    <property type="entry name" value="CH_dom"/>
</dbReference>
<organism evidence="3 4">
    <name type="scientific">Entamoeba invadens IP1</name>
    <dbReference type="NCBI Taxonomy" id="370355"/>
    <lineage>
        <taxon>Eukaryota</taxon>
        <taxon>Amoebozoa</taxon>
        <taxon>Evosea</taxon>
        <taxon>Archamoebae</taxon>
        <taxon>Mastigamoebida</taxon>
        <taxon>Entamoebidae</taxon>
        <taxon>Entamoeba</taxon>
    </lineage>
</organism>
<name>A0A0A1TYD1_ENTIV</name>
<dbReference type="Proteomes" id="UP000014680">
    <property type="component" value="Unassembled WGS sequence"/>
</dbReference>
<feature type="domain" description="Calponin-homology (CH)" evidence="2">
    <location>
        <begin position="20"/>
        <end position="122"/>
    </location>
</feature>
<dbReference type="OrthoDB" id="18740at2759"/>
<reference evidence="3 4" key="1">
    <citation type="submission" date="2012-10" db="EMBL/GenBank/DDBJ databases">
        <authorList>
            <person name="Zafar N."/>
            <person name="Inman J."/>
            <person name="Hall N."/>
            <person name="Lorenzi H."/>
            <person name="Caler E."/>
        </authorList>
    </citation>
    <scope>NUCLEOTIDE SEQUENCE [LARGE SCALE GENOMIC DNA]</scope>
    <source>
        <strain evidence="3 4">IP1</strain>
    </source>
</reference>
<dbReference type="CDD" id="cd00014">
    <property type="entry name" value="CH_SF"/>
    <property type="match status" value="1"/>
</dbReference>
<dbReference type="RefSeq" id="XP_004183901.1">
    <property type="nucleotide sequence ID" value="XM_004183853.1"/>
</dbReference>
<sequence>MSRKELGKSVSLQLMKIIGQQHKRAYTAYLNNENNDDPHIDDLNSDLHSGVALIKFLEKETGKPAKKYNKAPKSEIHDRDNLEIFLSLLKENINATITAQDIIDKNEKQILQLMASLVKFFLYKNTNLHSTMFNVWFKKIIGREIDFSMEYPRPDFWAKLFNYLKKGLIDISKFTDNSKENMKYCFEQAKNELKIPLLIDPEETVEASLDDEVLTMYLVFCISKDEKLQEVDATLLFLQSKEVPSMIKAAALRKSQRPKTMNLSQIGLKISEKIEAEADLISKTAVKSPSKTPKTPKTPNTELKEEVGLVEAYGERREMYNQMGETELELHRTREDNERLRKAFDEKVVEIGDLNTKVNTINDKIKATEEELETLKNQKESEENRVNLQIEEKTKLAEESTKKAEELEKNVSEMAVVVQNLKNDLEAKKNELGDINKELENTWQIFEKILDDEKKSQVVGMRTTEKVHEGSKTLANELVKTKKENEEKDKKINEKDDELEKTKILLTGQITATNRERDAKEKLLAERKESEEKIENARKIAKELEDKVEQLEKEKNEKDEKINNLEENVKQIEKEKQENDEKYKNENQQLRNEKIEKEKTIFELNETIKLLEKNNLTKISEEERKKHIEELEKIRLENQKNLEFLRGENERVQNENAEEVKKLKEEIDKLKSDNEKLKADAVNILERKNEDTTDFKKLYEEQVKLLEQTKEDSKREVAEIKKQAEVFSVVDEDERKSLFISIALAIKLVLISKTSNELNITELYEEVCQNAIPLSKWNQWLTERMSDRGN</sequence>
<dbReference type="VEuPathDB" id="AmoebaDB:EIN_171000"/>
<evidence type="ECO:0000313" key="4">
    <source>
        <dbReference type="Proteomes" id="UP000014680"/>
    </source>
</evidence>
<evidence type="ECO:0000313" key="3">
    <source>
        <dbReference type="EMBL" id="ELP84555.1"/>
    </source>
</evidence>
<feature type="coiled-coil region" evidence="1">
    <location>
        <begin position="323"/>
        <end position="442"/>
    </location>
</feature>
<dbReference type="Gene3D" id="1.10.418.10">
    <property type="entry name" value="Calponin-like domain"/>
    <property type="match status" value="2"/>
</dbReference>
<feature type="coiled-coil region" evidence="1">
    <location>
        <begin position="471"/>
        <end position="723"/>
    </location>
</feature>
<dbReference type="InterPro" id="IPR036872">
    <property type="entry name" value="CH_dom_sf"/>
</dbReference>
<dbReference type="SUPFAM" id="SSF47576">
    <property type="entry name" value="Calponin-homology domain, CH-domain"/>
    <property type="match status" value="1"/>
</dbReference>
<evidence type="ECO:0000259" key="2">
    <source>
        <dbReference type="PROSITE" id="PS50021"/>
    </source>
</evidence>
<accession>A0A0A1TYD1</accession>
<protein>
    <submittedName>
        <fullName evidence="3">Coiled-coil domain containing protein, putative</fullName>
    </submittedName>
</protein>
<evidence type="ECO:0000256" key="1">
    <source>
        <dbReference type="SAM" id="Coils"/>
    </source>
</evidence>
<gene>
    <name evidence="3" type="ORF">EIN_171000</name>
</gene>
<keyword evidence="4" id="KW-1185">Reference proteome</keyword>
<proteinExistence type="predicted"/>
<dbReference type="Pfam" id="PF00307">
    <property type="entry name" value="CH"/>
    <property type="match status" value="1"/>
</dbReference>
<dbReference type="PROSITE" id="PS50021">
    <property type="entry name" value="CH"/>
    <property type="match status" value="1"/>
</dbReference>
<keyword evidence="1" id="KW-0175">Coiled coil</keyword>
<dbReference type="OMA" id="NNWLFER"/>
<dbReference type="EMBL" id="KB207112">
    <property type="protein sequence ID" value="ELP84555.1"/>
    <property type="molecule type" value="Genomic_DNA"/>
</dbReference>
<dbReference type="AlphaFoldDB" id="A0A0A1TYD1"/>
<dbReference type="GeneID" id="14883657"/>
<dbReference type="KEGG" id="eiv:EIN_171000"/>
<dbReference type="SMART" id="SM00033">
    <property type="entry name" value="CH"/>
    <property type="match status" value="1"/>
</dbReference>